<dbReference type="eggNOG" id="COG3011">
    <property type="taxonomic scope" value="Bacteria"/>
</dbReference>
<name>X7EDT1_9RHOB</name>
<dbReference type="Proteomes" id="UP000022447">
    <property type="component" value="Unassembled WGS sequence"/>
</dbReference>
<reference evidence="1 2" key="1">
    <citation type="submission" date="2014-01" db="EMBL/GenBank/DDBJ databases">
        <title>Roseivivax halodurans JCM 10272 Genome Sequencing.</title>
        <authorList>
            <person name="Lai Q."/>
            <person name="Li G."/>
            <person name="Shao Z."/>
        </authorList>
    </citation>
    <scope>NUCLEOTIDE SEQUENCE [LARGE SCALE GENOMIC DNA]</scope>
    <source>
        <strain evidence="1 2">JCM 10272</strain>
    </source>
</reference>
<protein>
    <recommendedName>
        <fullName evidence="3">Thiol-disulfide oxidoreductase</fullName>
    </recommendedName>
</protein>
<keyword evidence="2" id="KW-1185">Reference proteome</keyword>
<dbReference type="InterPro" id="IPR007263">
    <property type="entry name" value="DCC1-like"/>
</dbReference>
<dbReference type="Pfam" id="PF04134">
    <property type="entry name" value="DCC1-like"/>
    <property type="match status" value="1"/>
</dbReference>
<evidence type="ECO:0000313" key="2">
    <source>
        <dbReference type="Proteomes" id="UP000022447"/>
    </source>
</evidence>
<gene>
    <name evidence="1" type="ORF">OCH239_12305</name>
</gene>
<dbReference type="GO" id="GO:0015035">
    <property type="term" value="F:protein-disulfide reductase activity"/>
    <property type="evidence" value="ECO:0007669"/>
    <property type="project" value="InterPro"/>
</dbReference>
<dbReference type="AlphaFoldDB" id="X7EDT1"/>
<evidence type="ECO:0008006" key="3">
    <source>
        <dbReference type="Google" id="ProtNLM"/>
    </source>
</evidence>
<sequence length="139" mass="15475">MQPGNQASVMEIVYDGECPFCASWVRMVRLRERVGAVELVDARSGDPRPAMLAEAGYDLDRGMIVRWRGQVFHGDAALHLMAVQSGPGGVANSLQRRVFSSPRIAAAVYPWLVRGRWLALRMMGRGPIKVQREKSLPKE</sequence>
<dbReference type="EMBL" id="JALZ01000030">
    <property type="protein sequence ID" value="ETX13283.1"/>
    <property type="molecule type" value="Genomic_DNA"/>
</dbReference>
<comment type="caution">
    <text evidence="1">The sequence shown here is derived from an EMBL/GenBank/DDBJ whole genome shotgun (WGS) entry which is preliminary data.</text>
</comment>
<organism evidence="1 2">
    <name type="scientific">Roseivivax halodurans JCM 10272</name>
    <dbReference type="NCBI Taxonomy" id="1449350"/>
    <lineage>
        <taxon>Bacteria</taxon>
        <taxon>Pseudomonadati</taxon>
        <taxon>Pseudomonadota</taxon>
        <taxon>Alphaproteobacteria</taxon>
        <taxon>Rhodobacterales</taxon>
        <taxon>Roseobacteraceae</taxon>
        <taxon>Roseivivax</taxon>
    </lineage>
</organism>
<accession>X7EDT1</accession>
<dbReference type="RefSeq" id="WP_037265407.1">
    <property type="nucleotide sequence ID" value="NZ_JALZ01000030.1"/>
</dbReference>
<evidence type="ECO:0000313" key="1">
    <source>
        <dbReference type="EMBL" id="ETX13283.1"/>
    </source>
</evidence>
<proteinExistence type="predicted"/>
<dbReference type="STRING" id="1449350.OCH239_12305"/>